<keyword evidence="1" id="KW-0812">Transmembrane</keyword>
<feature type="transmembrane region" description="Helical" evidence="1">
    <location>
        <begin position="35"/>
        <end position="57"/>
    </location>
</feature>
<proteinExistence type="predicted"/>
<organism evidence="2 3">
    <name type="scientific">Leptospira fletcheri</name>
    <dbReference type="NCBI Taxonomy" id="2484981"/>
    <lineage>
        <taxon>Bacteria</taxon>
        <taxon>Pseudomonadati</taxon>
        <taxon>Spirochaetota</taxon>
        <taxon>Spirochaetia</taxon>
        <taxon>Leptospirales</taxon>
        <taxon>Leptospiraceae</taxon>
        <taxon>Leptospira</taxon>
    </lineage>
</organism>
<dbReference type="AlphaFoldDB" id="A0A4R9GI68"/>
<gene>
    <name evidence="2" type="ORF">EHO60_07370</name>
</gene>
<name>A0A4R9GI68_9LEPT</name>
<evidence type="ECO:0000313" key="3">
    <source>
        <dbReference type="Proteomes" id="UP000298458"/>
    </source>
</evidence>
<keyword evidence="3" id="KW-1185">Reference proteome</keyword>
<dbReference type="Proteomes" id="UP000298458">
    <property type="component" value="Unassembled WGS sequence"/>
</dbReference>
<accession>A0A4R9GI68</accession>
<sequence>MKKILFWFGVLLSLLIPMTLPLAESGPCLDGDYSLFLLGTEISYLIALFYLLAMVLGTPTAGRLSFFLACVPASLGLYFYVAHIPVYLYYSSFSNYGLCDIVRFDLYIGKSDSGPVPETFNGGFARSFAFLVLIPLGILAIAPLKIFRSKKSD</sequence>
<reference evidence="2" key="1">
    <citation type="journal article" date="2019" name="PLoS Negl. Trop. Dis.">
        <title>Revisiting the worldwide diversity of Leptospira species in the environment.</title>
        <authorList>
            <person name="Vincent A.T."/>
            <person name="Schiettekatte O."/>
            <person name="Bourhy P."/>
            <person name="Veyrier F.J."/>
            <person name="Picardeau M."/>
        </authorList>
    </citation>
    <scope>NUCLEOTIDE SEQUENCE [LARGE SCALE GENOMIC DNA]</scope>
    <source>
        <strain evidence="2">SSW15</strain>
    </source>
</reference>
<feature type="transmembrane region" description="Helical" evidence="1">
    <location>
        <begin position="64"/>
        <end position="90"/>
    </location>
</feature>
<protein>
    <submittedName>
        <fullName evidence="2">Uncharacterized protein</fullName>
    </submittedName>
</protein>
<dbReference type="OrthoDB" id="328860at2"/>
<evidence type="ECO:0000256" key="1">
    <source>
        <dbReference type="SAM" id="Phobius"/>
    </source>
</evidence>
<evidence type="ECO:0000313" key="2">
    <source>
        <dbReference type="EMBL" id="TGK12081.1"/>
    </source>
</evidence>
<keyword evidence="1" id="KW-0472">Membrane</keyword>
<dbReference type="RefSeq" id="WP_135767484.1">
    <property type="nucleotide sequence ID" value="NZ_RQET01000004.1"/>
</dbReference>
<dbReference type="EMBL" id="RQET01000004">
    <property type="protein sequence ID" value="TGK12081.1"/>
    <property type="molecule type" value="Genomic_DNA"/>
</dbReference>
<keyword evidence="1" id="KW-1133">Transmembrane helix</keyword>
<feature type="transmembrane region" description="Helical" evidence="1">
    <location>
        <begin position="128"/>
        <end position="147"/>
    </location>
</feature>
<comment type="caution">
    <text evidence="2">The sequence shown here is derived from an EMBL/GenBank/DDBJ whole genome shotgun (WGS) entry which is preliminary data.</text>
</comment>